<reference evidence="1 2" key="1">
    <citation type="submission" date="2017-09" db="EMBL/GenBank/DDBJ databases">
        <title>Genomics of the genus Arcobacter.</title>
        <authorList>
            <person name="Perez-Cataluna A."/>
            <person name="Figueras M.J."/>
            <person name="Salas-Masso N."/>
        </authorList>
    </citation>
    <scope>NUCLEOTIDE SEQUENCE [LARGE SCALE GENOMIC DNA]</scope>
    <source>
        <strain evidence="1 2">CECT 7834</strain>
    </source>
</reference>
<evidence type="ECO:0000313" key="1">
    <source>
        <dbReference type="EMBL" id="RXI41593.1"/>
    </source>
</evidence>
<accession>A0A6M8NG88</accession>
<comment type="caution">
    <text evidence="1">The sequence shown here is derived from an EMBL/GenBank/DDBJ whole genome shotgun (WGS) entry which is preliminary data.</text>
</comment>
<dbReference type="RefSeq" id="WP_129013269.1">
    <property type="nucleotide sequence ID" value="NZ_CBCSEI010000007.1"/>
</dbReference>
<protein>
    <submittedName>
        <fullName evidence="1">Uncharacterized protein</fullName>
    </submittedName>
</protein>
<sequence length="188" mass="22184">MKLLLILIFLVSFSLSTDLKNMPFESPKHTKVNIDDIIKSLPTDIDTLILSSYQNTKQSIDNIIKCLSEPTPQEKEWIKNVRDRGDYLSMQKPLYIQAELWENFNEMSQGYEILIDHTENNRIKERRYVLIKLIQLYYESSTSLKNSYDWEKYIVNCNNKELYIFYLRGAGSILLSNLESELINDLKK</sequence>
<organism evidence="1 2">
    <name type="scientific">Arcobacter cloacae</name>
    <dbReference type="NCBI Taxonomy" id="1054034"/>
    <lineage>
        <taxon>Bacteria</taxon>
        <taxon>Pseudomonadati</taxon>
        <taxon>Campylobacterota</taxon>
        <taxon>Epsilonproteobacteria</taxon>
        <taxon>Campylobacterales</taxon>
        <taxon>Arcobacteraceae</taxon>
        <taxon>Arcobacter</taxon>
    </lineage>
</organism>
<evidence type="ECO:0000313" key="2">
    <source>
        <dbReference type="Proteomes" id="UP000290378"/>
    </source>
</evidence>
<gene>
    <name evidence="1" type="ORF">CP963_05665</name>
</gene>
<dbReference type="AlphaFoldDB" id="A0A6M8NG88"/>
<keyword evidence="2" id="KW-1185">Reference proteome</keyword>
<dbReference type="EMBL" id="NXII01000006">
    <property type="protein sequence ID" value="RXI41593.1"/>
    <property type="molecule type" value="Genomic_DNA"/>
</dbReference>
<proteinExistence type="predicted"/>
<name>A0A6M8NG88_9BACT</name>
<dbReference type="Proteomes" id="UP000290378">
    <property type="component" value="Unassembled WGS sequence"/>
</dbReference>